<evidence type="ECO:0000313" key="14">
    <source>
        <dbReference type="Proteomes" id="UP000253647"/>
    </source>
</evidence>
<dbReference type="Gene3D" id="6.10.340.10">
    <property type="match status" value="1"/>
</dbReference>
<evidence type="ECO:0000259" key="12">
    <source>
        <dbReference type="PROSITE" id="PS50885"/>
    </source>
</evidence>
<dbReference type="AlphaFoldDB" id="A0A368XGZ4"/>
<evidence type="ECO:0000256" key="8">
    <source>
        <dbReference type="ARBA" id="ARBA00022989"/>
    </source>
</evidence>
<dbReference type="InterPro" id="IPR003661">
    <property type="entry name" value="HisK_dim/P_dom"/>
</dbReference>
<comment type="subcellular location">
    <subcellularLocation>
        <location evidence="2">Membrane</location>
    </subcellularLocation>
</comment>
<accession>A0A368XGZ4</accession>
<gene>
    <name evidence="13" type="ORF">DET61_10915</name>
</gene>
<dbReference type="RefSeq" id="WP_114434712.1">
    <property type="nucleotide sequence ID" value="NZ_QPJI01000009.1"/>
</dbReference>
<organism evidence="13 14">
    <name type="scientific">Marinobacter nauticus</name>
    <name type="common">Marinobacter hydrocarbonoclasticus</name>
    <name type="synonym">Marinobacter aquaeolei</name>
    <dbReference type="NCBI Taxonomy" id="2743"/>
    <lineage>
        <taxon>Bacteria</taxon>
        <taxon>Pseudomonadati</taxon>
        <taxon>Pseudomonadota</taxon>
        <taxon>Gammaproteobacteria</taxon>
        <taxon>Pseudomonadales</taxon>
        <taxon>Marinobacteraceae</taxon>
        <taxon>Marinobacter</taxon>
    </lineage>
</organism>
<dbReference type="Pfam" id="PF02518">
    <property type="entry name" value="HATPase_c"/>
    <property type="match status" value="1"/>
</dbReference>
<feature type="transmembrane region" description="Helical" evidence="10">
    <location>
        <begin position="12"/>
        <end position="33"/>
    </location>
</feature>
<sequence length="426" mass="47619">MKQHSLSRRLSTTIFGVIAVTVAVSMVAVEVFVNDVEDTIRGLELKLDAEYFTQQISEPTFQTWKTGRLDVYFLPEDSPESMLPKHLLNRPVGYSNEIEFDGVTKILNVEKVAQPPGRLYVSEDITIMENRETLIQIVLLSLAAGLMLVGLFVSKFASAHLLKPLKTLTNDVLATEPGASMERLSRNYRHQEFNQIADAFNRFLSAMEAVLEREKSFVKLASHELRTPLAVILGALDVLEQRQTLSEADQKTVKRIRKATRTMREDTEMLLSIARGQPERGDSDRIDVVSAIGEIISDIKDLDPAFCGRTVFHHDRDHVILNSDPALVRMIIRNLLQNALGHTEANVHIAVADQTLRIQDFGKGLGKSVIENISAASRPGTRKLDQSSFGLLIVQLACERLNWGFQVEKSDAEGTVFLVLMKDLVS</sequence>
<dbReference type="PROSITE" id="PS50109">
    <property type="entry name" value="HIS_KIN"/>
    <property type="match status" value="1"/>
</dbReference>
<dbReference type="Proteomes" id="UP000253647">
    <property type="component" value="Unassembled WGS sequence"/>
</dbReference>
<protein>
    <recommendedName>
        <fullName evidence="3">histidine kinase</fullName>
        <ecNumber evidence="3">2.7.13.3</ecNumber>
    </recommendedName>
</protein>
<reference evidence="13 14" key="1">
    <citation type="submission" date="2018-07" db="EMBL/GenBank/DDBJ databases">
        <title>Freshwater and sediment microbial communities from various areas in North America, analyzing microbe dynamics in response to fracking.</title>
        <authorList>
            <person name="Lamendella R."/>
        </authorList>
    </citation>
    <scope>NUCLEOTIDE SEQUENCE [LARGE SCALE GENOMIC DNA]</scope>
    <source>
        <strain evidence="13 14">105B</strain>
    </source>
</reference>
<evidence type="ECO:0000256" key="6">
    <source>
        <dbReference type="ARBA" id="ARBA00022692"/>
    </source>
</evidence>
<dbReference type="GO" id="GO:0005886">
    <property type="term" value="C:plasma membrane"/>
    <property type="evidence" value="ECO:0007669"/>
    <property type="project" value="TreeGrafter"/>
</dbReference>
<comment type="catalytic activity">
    <reaction evidence="1">
        <text>ATP + protein L-histidine = ADP + protein N-phospho-L-histidine.</text>
        <dbReference type="EC" id="2.7.13.3"/>
    </reaction>
</comment>
<dbReference type="Pfam" id="PF00512">
    <property type="entry name" value="HisKA"/>
    <property type="match status" value="1"/>
</dbReference>
<feature type="transmembrane region" description="Helical" evidence="10">
    <location>
        <begin position="134"/>
        <end position="153"/>
    </location>
</feature>
<keyword evidence="5" id="KW-0808">Transferase</keyword>
<evidence type="ECO:0000256" key="9">
    <source>
        <dbReference type="ARBA" id="ARBA00023012"/>
    </source>
</evidence>
<dbReference type="GO" id="GO:0000155">
    <property type="term" value="F:phosphorelay sensor kinase activity"/>
    <property type="evidence" value="ECO:0007669"/>
    <property type="project" value="InterPro"/>
</dbReference>
<name>A0A368XGZ4_MARNT</name>
<dbReference type="InterPro" id="IPR005467">
    <property type="entry name" value="His_kinase_dom"/>
</dbReference>
<keyword evidence="7 13" id="KW-0418">Kinase</keyword>
<dbReference type="SUPFAM" id="SSF47384">
    <property type="entry name" value="Homodimeric domain of signal transducing histidine kinase"/>
    <property type="match status" value="1"/>
</dbReference>
<dbReference type="Gene3D" id="1.10.287.130">
    <property type="match status" value="1"/>
</dbReference>
<dbReference type="InterPro" id="IPR050428">
    <property type="entry name" value="TCS_sensor_his_kinase"/>
</dbReference>
<evidence type="ECO:0000259" key="11">
    <source>
        <dbReference type="PROSITE" id="PS50109"/>
    </source>
</evidence>
<proteinExistence type="predicted"/>
<dbReference type="InterPro" id="IPR003660">
    <property type="entry name" value="HAMP_dom"/>
</dbReference>
<keyword evidence="10" id="KW-0472">Membrane</keyword>
<evidence type="ECO:0000313" key="13">
    <source>
        <dbReference type="EMBL" id="RCW67105.1"/>
    </source>
</evidence>
<dbReference type="PROSITE" id="PS50885">
    <property type="entry name" value="HAMP"/>
    <property type="match status" value="1"/>
</dbReference>
<feature type="domain" description="Histidine kinase" evidence="11">
    <location>
        <begin position="220"/>
        <end position="425"/>
    </location>
</feature>
<evidence type="ECO:0000256" key="1">
    <source>
        <dbReference type="ARBA" id="ARBA00000085"/>
    </source>
</evidence>
<dbReference type="PANTHER" id="PTHR45436:SF16">
    <property type="entry name" value="HISTIDINE KINASE"/>
    <property type="match status" value="1"/>
</dbReference>
<dbReference type="SUPFAM" id="SSF55874">
    <property type="entry name" value="ATPase domain of HSP90 chaperone/DNA topoisomerase II/histidine kinase"/>
    <property type="match status" value="1"/>
</dbReference>
<evidence type="ECO:0000256" key="4">
    <source>
        <dbReference type="ARBA" id="ARBA00022553"/>
    </source>
</evidence>
<dbReference type="InterPro" id="IPR003594">
    <property type="entry name" value="HATPase_dom"/>
</dbReference>
<dbReference type="CDD" id="cd00082">
    <property type="entry name" value="HisKA"/>
    <property type="match status" value="1"/>
</dbReference>
<dbReference type="InterPro" id="IPR036890">
    <property type="entry name" value="HATPase_C_sf"/>
</dbReference>
<comment type="caution">
    <text evidence="13">The sequence shown here is derived from an EMBL/GenBank/DDBJ whole genome shotgun (WGS) entry which is preliminary data.</text>
</comment>
<feature type="domain" description="HAMP" evidence="12">
    <location>
        <begin position="159"/>
        <end position="212"/>
    </location>
</feature>
<evidence type="ECO:0000256" key="3">
    <source>
        <dbReference type="ARBA" id="ARBA00012438"/>
    </source>
</evidence>
<dbReference type="SMART" id="SM00388">
    <property type="entry name" value="HisKA"/>
    <property type="match status" value="1"/>
</dbReference>
<evidence type="ECO:0000256" key="5">
    <source>
        <dbReference type="ARBA" id="ARBA00022679"/>
    </source>
</evidence>
<dbReference type="SMART" id="SM00387">
    <property type="entry name" value="HATPase_c"/>
    <property type="match status" value="1"/>
</dbReference>
<keyword evidence="8 10" id="KW-1133">Transmembrane helix</keyword>
<dbReference type="EMBL" id="QPJI01000009">
    <property type="protein sequence ID" value="RCW67105.1"/>
    <property type="molecule type" value="Genomic_DNA"/>
</dbReference>
<dbReference type="InterPro" id="IPR036097">
    <property type="entry name" value="HisK_dim/P_sf"/>
</dbReference>
<evidence type="ECO:0000256" key="7">
    <source>
        <dbReference type="ARBA" id="ARBA00022777"/>
    </source>
</evidence>
<evidence type="ECO:0000256" key="2">
    <source>
        <dbReference type="ARBA" id="ARBA00004370"/>
    </source>
</evidence>
<dbReference type="Gene3D" id="3.30.565.10">
    <property type="entry name" value="Histidine kinase-like ATPase, C-terminal domain"/>
    <property type="match status" value="1"/>
</dbReference>
<keyword evidence="6 10" id="KW-0812">Transmembrane</keyword>
<dbReference type="PANTHER" id="PTHR45436">
    <property type="entry name" value="SENSOR HISTIDINE KINASE YKOH"/>
    <property type="match status" value="1"/>
</dbReference>
<dbReference type="EC" id="2.7.13.3" evidence="3"/>
<evidence type="ECO:0000256" key="10">
    <source>
        <dbReference type="SAM" id="Phobius"/>
    </source>
</evidence>
<keyword evidence="4" id="KW-0597">Phosphoprotein</keyword>
<keyword evidence="9" id="KW-0902">Two-component regulatory system</keyword>